<dbReference type="Proteomes" id="UP000267798">
    <property type="component" value="Unassembled WGS sequence"/>
</dbReference>
<reference evidence="5 6" key="1">
    <citation type="submission" date="2018-09" db="EMBL/GenBank/DDBJ databases">
        <title>Paenibacillus aracenensis nov. sp. isolated from a cave in southern Spain.</title>
        <authorList>
            <person name="Jurado V."/>
            <person name="Gutierrez-Patricio S."/>
            <person name="Gonzalez-Pimentel J.L."/>
            <person name="Miller A.Z."/>
            <person name="Laiz L."/>
            <person name="Saiz-Jimenez C."/>
        </authorList>
    </citation>
    <scope>NUCLEOTIDE SEQUENCE [LARGE SCALE GENOMIC DNA]</scope>
    <source>
        <strain evidence="5 6">JCM 19203</strain>
    </source>
</reference>
<evidence type="ECO:0000259" key="4">
    <source>
        <dbReference type="Pfam" id="PF07687"/>
    </source>
</evidence>
<feature type="binding site" evidence="3">
    <location>
        <position position="194"/>
    </location>
    <ligand>
        <name>Zn(2+)</name>
        <dbReference type="ChEBI" id="CHEBI:29105"/>
        <label>1</label>
    </ligand>
</feature>
<evidence type="ECO:0000256" key="2">
    <source>
        <dbReference type="ARBA" id="ARBA00022801"/>
    </source>
</evidence>
<dbReference type="SUPFAM" id="SSF53187">
    <property type="entry name" value="Zn-dependent exopeptidases"/>
    <property type="match status" value="1"/>
</dbReference>
<dbReference type="Gene3D" id="3.30.70.360">
    <property type="match status" value="1"/>
</dbReference>
<proteinExistence type="inferred from homology"/>
<dbReference type="OrthoDB" id="9808195at2"/>
<sequence length="412" mass="43638">MASSYAVQGARLWRSIEELGAIGADSSGGVTRLSLSAEELEGRAYVAAQMKAAGLEVRCDEAGNLIGRLEGSHPEAAAVITGSHIDTVHAAGRFDGTLGVLGGIEALRAIKEQGIEHERPLEIVCFTDEEGVRFGAGYLGSRAMAGDWRSEWLGLTDENGVTLREAMVHASLPPESAWKAKRPEGSVHAYVELHIEQGRALEHRGEPVGIATAIYGHRWLDVRMLGQADHAGTTPMPLRRDPLLAAAEAMLAVERTALSHGGVATVGKLRVAPGSANAIPGEARFTVDVRHEDGNCLERMTKEIEQQAIAYGNDRKVEVLIRQTDAGEPVLASEKVIHAITEGCRVANIAASPIVCGAGHDAVAISAVAPIGLILVRSKDGISHHSSEWSSPEDCEAGANVLLQTLIILANE</sequence>
<dbReference type="SUPFAM" id="SSF55031">
    <property type="entry name" value="Bacterial exopeptidase dimerisation domain"/>
    <property type="match status" value="1"/>
</dbReference>
<name>A0A3A6PLQ5_9BACL</name>
<dbReference type="InterPro" id="IPR002933">
    <property type="entry name" value="Peptidase_M20"/>
</dbReference>
<feature type="binding site" evidence="3">
    <location>
        <position position="95"/>
    </location>
    <ligand>
        <name>Zn(2+)</name>
        <dbReference type="ChEBI" id="CHEBI:29105"/>
        <label>2</label>
    </ligand>
</feature>
<feature type="binding site" evidence="3">
    <location>
        <position position="384"/>
    </location>
    <ligand>
        <name>Zn(2+)</name>
        <dbReference type="ChEBI" id="CHEBI:29105"/>
        <label>2</label>
    </ligand>
</feature>
<comment type="cofactor">
    <cofactor evidence="3">
        <name>Zn(2+)</name>
        <dbReference type="ChEBI" id="CHEBI:29105"/>
    </cofactor>
    <text evidence="3">Binds 2 Zn(2+) ions per subunit.</text>
</comment>
<keyword evidence="3" id="KW-0862">Zinc</keyword>
<dbReference type="PANTHER" id="PTHR32494">
    <property type="entry name" value="ALLANTOATE DEIMINASE-RELATED"/>
    <property type="match status" value="1"/>
</dbReference>
<dbReference type="NCBIfam" id="NF006771">
    <property type="entry name" value="PRK09290.1-5"/>
    <property type="match status" value="1"/>
</dbReference>
<dbReference type="CDD" id="cd03884">
    <property type="entry name" value="M20_bAS"/>
    <property type="match status" value="1"/>
</dbReference>
<organism evidence="5 6">
    <name type="scientific">Paenibacillus pinisoli</name>
    <dbReference type="NCBI Taxonomy" id="1276110"/>
    <lineage>
        <taxon>Bacteria</taxon>
        <taxon>Bacillati</taxon>
        <taxon>Bacillota</taxon>
        <taxon>Bacilli</taxon>
        <taxon>Bacillales</taxon>
        <taxon>Paenibacillaceae</taxon>
        <taxon>Paenibacillus</taxon>
    </lineage>
</organism>
<keyword evidence="2 5" id="KW-0378">Hydrolase</keyword>
<dbReference type="PANTHER" id="PTHR32494:SF5">
    <property type="entry name" value="ALLANTOATE AMIDOHYDROLASE"/>
    <property type="match status" value="1"/>
</dbReference>
<dbReference type="Pfam" id="PF07687">
    <property type="entry name" value="M20_dimer"/>
    <property type="match status" value="1"/>
</dbReference>
<evidence type="ECO:0000313" key="5">
    <source>
        <dbReference type="EMBL" id="RJX41300.1"/>
    </source>
</evidence>
<protein>
    <submittedName>
        <fullName evidence="5">Zn-dependent hydrolase</fullName>
    </submittedName>
</protein>
<dbReference type="InterPro" id="IPR010158">
    <property type="entry name" value="Amidase_Cbmase"/>
</dbReference>
<evidence type="ECO:0000256" key="1">
    <source>
        <dbReference type="ARBA" id="ARBA00006153"/>
    </source>
</evidence>
<dbReference type="InterPro" id="IPR036264">
    <property type="entry name" value="Bact_exopeptidase_dim_dom"/>
</dbReference>
<gene>
    <name evidence="5" type="ORF">D3P09_04765</name>
</gene>
<keyword evidence="6" id="KW-1185">Reference proteome</keyword>
<feature type="domain" description="Peptidase M20 dimerisation" evidence="4">
    <location>
        <begin position="213"/>
        <end position="308"/>
    </location>
</feature>
<dbReference type="NCBIfam" id="TIGR01879">
    <property type="entry name" value="hydantase"/>
    <property type="match status" value="1"/>
</dbReference>
<keyword evidence="3" id="KW-0479">Metal-binding</keyword>
<feature type="binding site" evidence="3">
    <location>
        <position position="84"/>
    </location>
    <ligand>
        <name>Zn(2+)</name>
        <dbReference type="ChEBI" id="CHEBI:29105"/>
        <label>1</label>
    </ligand>
</feature>
<dbReference type="AlphaFoldDB" id="A0A3A6PLQ5"/>
<feature type="binding site" evidence="3">
    <location>
        <position position="130"/>
    </location>
    <ligand>
        <name>Zn(2+)</name>
        <dbReference type="ChEBI" id="CHEBI:29105"/>
        <label>2</label>
    </ligand>
</feature>
<dbReference type="EMBL" id="QXQB01000001">
    <property type="protein sequence ID" value="RJX41300.1"/>
    <property type="molecule type" value="Genomic_DNA"/>
</dbReference>
<dbReference type="Pfam" id="PF01546">
    <property type="entry name" value="Peptidase_M20"/>
    <property type="match status" value="1"/>
</dbReference>
<dbReference type="InterPro" id="IPR011650">
    <property type="entry name" value="Peptidase_M20_dimer"/>
</dbReference>
<comment type="caution">
    <text evidence="5">The sequence shown here is derived from an EMBL/GenBank/DDBJ whole genome shotgun (WGS) entry which is preliminary data.</text>
</comment>
<accession>A0A3A6PLQ5</accession>
<dbReference type="Gene3D" id="3.40.630.10">
    <property type="entry name" value="Zn peptidases"/>
    <property type="match status" value="1"/>
</dbReference>
<evidence type="ECO:0000256" key="3">
    <source>
        <dbReference type="PIRSR" id="PIRSR001235-1"/>
    </source>
</evidence>
<dbReference type="PIRSF" id="PIRSF001235">
    <property type="entry name" value="Amidase_carbamoylase"/>
    <property type="match status" value="1"/>
</dbReference>
<feature type="binding site" evidence="3">
    <location>
        <position position="95"/>
    </location>
    <ligand>
        <name>Zn(2+)</name>
        <dbReference type="ChEBI" id="CHEBI:29105"/>
        <label>1</label>
    </ligand>
</feature>
<evidence type="ECO:0000313" key="6">
    <source>
        <dbReference type="Proteomes" id="UP000267798"/>
    </source>
</evidence>
<dbReference type="GO" id="GO:0046872">
    <property type="term" value="F:metal ion binding"/>
    <property type="evidence" value="ECO:0007669"/>
    <property type="project" value="UniProtKB-KW"/>
</dbReference>
<comment type="similarity">
    <text evidence="1">Belongs to the peptidase M20 family.</text>
</comment>
<dbReference type="RefSeq" id="WP_120107647.1">
    <property type="nucleotide sequence ID" value="NZ_QXQB01000001.1"/>
</dbReference>
<dbReference type="GO" id="GO:0016813">
    <property type="term" value="F:hydrolase activity, acting on carbon-nitrogen (but not peptide) bonds, in linear amidines"/>
    <property type="evidence" value="ECO:0007669"/>
    <property type="project" value="InterPro"/>
</dbReference>